<dbReference type="eggNOG" id="ENOG5030YMS">
    <property type="taxonomic scope" value="Bacteria"/>
</dbReference>
<evidence type="ECO:0000313" key="2">
    <source>
        <dbReference type="EMBL" id="OXA94661.1"/>
    </source>
</evidence>
<dbReference type="AlphaFoldDB" id="A0A086A2E8"/>
<organism evidence="1 3">
    <name type="scientific">Flavobacterium hydatis</name>
    <name type="common">Cytophaga aquatilis</name>
    <dbReference type="NCBI Taxonomy" id="991"/>
    <lineage>
        <taxon>Bacteria</taxon>
        <taxon>Pseudomonadati</taxon>
        <taxon>Bacteroidota</taxon>
        <taxon>Flavobacteriia</taxon>
        <taxon>Flavobacteriales</taxon>
        <taxon>Flavobacteriaceae</taxon>
        <taxon>Flavobacterium</taxon>
    </lineage>
</organism>
<evidence type="ECO:0000313" key="4">
    <source>
        <dbReference type="Proteomes" id="UP000198424"/>
    </source>
</evidence>
<dbReference type="EMBL" id="JPRM01000037">
    <property type="protein sequence ID" value="KFF10862.1"/>
    <property type="molecule type" value="Genomic_DNA"/>
</dbReference>
<proteinExistence type="predicted"/>
<accession>A0A086A2E8</accession>
<keyword evidence="4" id="KW-1185">Reference proteome</keyword>
<dbReference type="Proteomes" id="UP000028712">
    <property type="component" value="Unassembled WGS sequence"/>
</dbReference>
<dbReference type="Proteomes" id="UP000198424">
    <property type="component" value="Unassembled WGS sequence"/>
</dbReference>
<dbReference type="EMBL" id="MUGY01000009">
    <property type="protein sequence ID" value="OXA94661.1"/>
    <property type="molecule type" value="Genomic_DNA"/>
</dbReference>
<reference evidence="1 3" key="1">
    <citation type="submission" date="2014-07" db="EMBL/GenBank/DDBJ databases">
        <title>Genome of Flavobacterium hydatis DSM 2063.</title>
        <authorList>
            <person name="Pipes S.E."/>
            <person name="Stropko S.J."/>
            <person name="Newman J.D."/>
        </authorList>
    </citation>
    <scope>NUCLEOTIDE SEQUENCE [LARGE SCALE GENOMIC DNA]</scope>
    <source>
        <strain evidence="1 3">DSM 2063</strain>
    </source>
</reference>
<sequence>MSTNNLSKETERRLTDFFNKTIDPIAMAKEIRQVNYLLALGVMREHETLRHEVINLEKSFYWLNKLAEILNPYLDTE</sequence>
<name>A0A086A2E8_FLAHY</name>
<dbReference type="OrthoDB" id="1372875at2"/>
<comment type="caution">
    <text evidence="1">The sequence shown here is derived from an EMBL/GenBank/DDBJ whole genome shotgun (WGS) entry which is preliminary data.</text>
</comment>
<evidence type="ECO:0000313" key="3">
    <source>
        <dbReference type="Proteomes" id="UP000028712"/>
    </source>
</evidence>
<gene>
    <name evidence="2" type="ORF">B0A62_09875</name>
    <name evidence="1" type="ORF">IW20_20455</name>
</gene>
<evidence type="ECO:0000313" key="1">
    <source>
        <dbReference type="EMBL" id="KFF10862.1"/>
    </source>
</evidence>
<protein>
    <submittedName>
        <fullName evidence="1">Uncharacterized protein</fullName>
    </submittedName>
</protein>
<dbReference type="RefSeq" id="WP_035626584.1">
    <property type="nucleotide sequence ID" value="NZ_JBEWQG010000005.1"/>
</dbReference>
<reference evidence="2 4" key="2">
    <citation type="submission" date="2016-11" db="EMBL/GenBank/DDBJ databases">
        <title>Whole genomes of Flavobacteriaceae.</title>
        <authorList>
            <person name="Stine C."/>
            <person name="Li C."/>
            <person name="Tadesse D."/>
        </authorList>
    </citation>
    <scope>NUCLEOTIDE SEQUENCE [LARGE SCALE GENOMIC DNA]</scope>
    <source>
        <strain evidence="2 4">ATCC 29551</strain>
    </source>
</reference>